<dbReference type="InterPro" id="IPR017871">
    <property type="entry name" value="ABC_transporter-like_CS"/>
</dbReference>
<evidence type="ECO:0000313" key="11">
    <source>
        <dbReference type="Proteomes" id="UP000037510"/>
    </source>
</evidence>
<evidence type="ECO:0000256" key="1">
    <source>
        <dbReference type="ARBA" id="ARBA00004141"/>
    </source>
</evidence>
<name>A0A0L7L5D6_OPEBR</name>
<dbReference type="PANTHER" id="PTHR43394:SF27">
    <property type="entry name" value="ATP-DEPENDENT TRANSLOCASE ABCB1-LIKE"/>
    <property type="match status" value="1"/>
</dbReference>
<comment type="similarity">
    <text evidence="2">Belongs to the ABC transporter superfamily. ABCB family. Multidrug resistance exporter (TC 3.A.1.201) subfamily.</text>
</comment>
<keyword evidence="6" id="KW-0067">ATP-binding</keyword>
<dbReference type="SMART" id="SM00382">
    <property type="entry name" value="AAA"/>
    <property type="match status" value="1"/>
</dbReference>
<dbReference type="PROSITE" id="PS50893">
    <property type="entry name" value="ABC_TRANSPORTER_2"/>
    <property type="match status" value="1"/>
</dbReference>
<reference evidence="10 11" key="1">
    <citation type="journal article" date="2015" name="Genome Biol. Evol.">
        <title>The genome of winter moth (Operophtera brumata) provides a genomic perspective on sexual dimorphism and phenology.</title>
        <authorList>
            <person name="Derks M.F."/>
            <person name="Smit S."/>
            <person name="Salis L."/>
            <person name="Schijlen E."/>
            <person name="Bossers A."/>
            <person name="Mateman C."/>
            <person name="Pijl A.S."/>
            <person name="de Ridder D."/>
            <person name="Groenen M.A."/>
            <person name="Visser M.E."/>
            <person name="Megens H.J."/>
        </authorList>
    </citation>
    <scope>NUCLEOTIDE SEQUENCE [LARGE SCALE GENOMIC DNA]</scope>
    <source>
        <strain evidence="10">WM2013NL</strain>
        <tissue evidence="10">Head and thorax</tissue>
    </source>
</reference>
<protein>
    <submittedName>
        <fullName evidence="10">Putative multidrug resistance protein</fullName>
    </submittedName>
</protein>
<dbReference type="GO" id="GO:0016887">
    <property type="term" value="F:ATP hydrolysis activity"/>
    <property type="evidence" value="ECO:0007669"/>
    <property type="project" value="InterPro"/>
</dbReference>
<evidence type="ECO:0000256" key="7">
    <source>
        <dbReference type="ARBA" id="ARBA00022989"/>
    </source>
</evidence>
<keyword evidence="7" id="KW-1133">Transmembrane helix</keyword>
<dbReference type="InterPro" id="IPR003439">
    <property type="entry name" value="ABC_transporter-like_ATP-bd"/>
</dbReference>
<evidence type="ECO:0000256" key="8">
    <source>
        <dbReference type="ARBA" id="ARBA00023136"/>
    </source>
</evidence>
<evidence type="ECO:0000256" key="2">
    <source>
        <dbReference type="ARBA" id="ARBA00007577"/>
    </source>
</evidence>
<dbReference type="CDD" id="cd03249">
    <property type="entry name" value="ABC_MTABC3_MDL1_MDL2"/>
    <property type="match status" value="1"/>
</dbReference>
<evidence type="ECO:0000256" key="3">
    <source>
        <dbReference type="ARBA" id="ARBA00022448"/>
    </source>
</evidence>
<dbReference type="GO" id="GO:0090374">
    <property type="term" value="P:oligopeptide export from mitochondrion"/>
    <property type="evidence" value="ECO:0007669"/>
    <property type="project" value="TreeGrafter"/>
</dbReference>
<dbReference type="PANTHER" id="PTHR43394">
    <property type="entry name" value="ATP-DEPENDENT PERMEASE MDL1, MITOCHONDRIAL"/>
    <property type="match status" value="1"/>
</dbReference>
<dbReference type="GO" id="GO:0005743">
    <property type="term" value="C:mitochondrial inner membrane"/>
    <property type="evidence" value="ECO:0007669"/>
    <property type="project" value="TreeGrafter"/>
</dbReference>
<organism evidence="10 11">
    <name type="scientific">Operophtera brumata</name>
    <name type="common">Winter moth</name>
    <name type="synonym">Phalaena brumata</name>
    <dbReference type="NCBI Taxonomy" id="104452"/>
    <lineage>
        <taxon>Eukaryota</taxon>
        <taxon>Metazoa</taxon>
        <taxon>Ecdysozoa</taxon>
        <taxon>Arthropoda</taxon>
        <taxon>Hexapoda</taxon>
        <taxon>Insecta</taxon>
        <taxon>Pterygota</taxon>
        <taxon>Neoptera</taxon>
        <taxon>Endopterygota</taxon>
        <taxon>Lepidoptera</taxon>
        <taxon>Glossata</taxon>
        <taxon>Ditrysia</taxon>
        <taxon>Geometroidea</taxon>
        <taxon>Geometridae</taxon>
        <taxon>Larentiinae</taxon>
        <taxon>Operophtera</taxon>
    </lineage>
</organism>
<sequence length="347" mass="37572">MVGSLVGSFGSARGAGAQIFYLLDNVPLINPLADKGFKPSTANGNIELKKVVFHYPSRPSLPTNRVSKQVLKGISLSVSRGKSVALVGQSGSGKSTVIQLIGRYYEVIDGSINIDGSDVRDVSVRWLRARIGLVGQEPVLFNVSVRENILYGRDEATHDEVIEAAKLANAHNFIVKLPKGYDTIVGERGASLSGGQKQRIAIARAVVRNPVVLLLDEATSALDTASEAEVQIALDKAAEGRTTIVVAHRLSTIRNVDVIYAMKDGEITESGSHEELMAKKGHYYEMVLMQNPTPMDGSEECDVKANGFIEFKVTDEDKDSKTKLSFWRIVGLNSPEWKSITIGCIGS</sequence>
<keyword evidence="4" id="KW-0812">Transmembrane</keyword>
<gene>
    <name evidence="10" type="ORF">OBRU01_14803</name>
</gene>
<keyword evidence="8" id="KW-0472">Membrane</keyword>
<dbReference type="GO" id="GO:0015421">
    <property type="term" value="F:ABC-type oligopeptide transporter activity"/>
    <property type="evidence" value="ECO:0007669"/>
    <property type="project" value="TreeGrafter"/>
</dbReference>
<comment type="subcellular location">
    <subcellularLocation>
        <location evidence="1">Membrane</location>
        <topology evidence="1">Multi-pass membrane protein</topology>
    </subcellularLocation>
</comment>
<dbReference type="AlphaFoldDB" id="A0A0L7L5D6"/>
<dbReference type="Pfam" id="PF00005">
    <property type="entry name" value="ABC_tran"/>
    <property type="match status" value="1"/>
</dbReference>
<proteinExistence type="inferred from homology"/>
<dbReference type="InterPro" id="IPR039421">
    <property type="entry name" value="Type_1_exporter"/>
</dbReference>
<evidence type="ECO:0000256" key="5">
    <source>
        <dbReference type="ARBA" id="ARBA00022741"/>
    </source>
</evidence>
<evidence type="ECO:0000259" key="9">
    <source>
        <dbReference type="PROSITE" id="PS50893"/>
    </source>
</evidence>
<dbReference type="PROSITE" id="PS00211">
    <property type="entry name" value="ABC_TRANSPORTER_1"/>
    <property type="match status" value="1"/>
</dbReference>
<dbReference type="EMBL" id="JTDY01002829">
    <property type="protein sequence ID" value="KOB70640.1"/>
    <property type="molecule type" value="Genomic_DNA"/>
</dbReference>
<accession>A0A0L7L5D6</accession>
<dbReference type="SUPFAM" id="SSF52540">
    <property type="entry name" value="P-loop containing nucleoside triphosphate hydrolases"/>
    <property type="match status" value="1"/>
</dbReference>
<keyword evidence="11" id="KW-1185">Reference proteome</keyword>
<evidence type="ECO:0000256" key="6">
    <source>
        <dbReference type="ARBA" id="ARBA00022840"/>
    </source>
</evidence>
<dbReference type="InterPro" id="IPR027417">
    <property type="entry name" value="P-loop_NTPase"/>
</dbReference>
<dbReference type="STRING" id="104452.A0A0L7L5D6"/>
<dbReference type="Proteomes" id="UP000037510">
    <property type="component" value="Unassembled WGS sequence"/>
</dbReference>
<comment type="caution">
    <text evidence="10">The sequence shown here is derived from an EMBL/GenBank/DDBJ whole genome shotgun (WGS) entry which is preliminary data.</text>
</comment>
<feature type="non-terminal residue" evidence="10">
    <location>
        <position position="347"/>
    </location>
</feature>
<evidence type="ECO:0000313" key="10">
    <source>
        <dbReference type="EMBL" id="KOB70640.1"/>
    </source>
</evidence>
<dbReference type="InterPro" id="IPR003593">
    <property type="entry name" value="AAA+_ATPase"/>
</dbReference>
<keyword evidence="3" id="KW-0813">Transport</keyword>
<feature type="domain" description="ABC transporter" evidence="9">
    <location>
        <begin position="46"/>
        <end position="289"/>
    </location>
</feature>
<dbReference type="GO" id="GO:0005524">
    <property type="term" value="F:ATP binding"/>
    <property type="evidence" value="ECO:0007669"/>
    <property type="project" value="UniProtKB-KW"/>
</dbReference>
<dbReference type="Gene3D" id="3.40.50.300">
    <property type="entry name" value="P-loop containing nucleotide triphosphate hydrolases"/>
    <property type="match status" value="1"/>
</dbReference>
<dbReference type="FunFam" id="3.40.50.300:FF:000205">
    <property type="entry name" value="ABC transporter B family member 4"/>
    <property type="match status" value="1"/>
</dbReference>
<evidence type="ECO:0000256" key="4">
    <source>
        <dbReference type="ARBA" id="ARBA00022692"/>
    </source>
</evidence>
<dbReference type="Gene3D" id="1.20.1560.10">
    <property type="entry name" value="ABC transporter type 1, transmembrane domain"/>
    <property type="match status" value="1"/>
</dbReference>
<dbReference type="InterPro" id="IPR036640">
    <property type="entry name" value="ABC1_TM_sf"/>
</dbReference>
<keyword evidence="5" id="KW-0547">Nucleotide-binding</keyword>